<reference evidence="1 2" key="1">
    <citation type="submission" date="2017-09" db="EMBL/GenBank/DDBJ databases">
        <authorList>
            <person name="Varghese N."/>
            <person name="Submissions S."/>
        </authorList>
    </citation>
    <scope>NUCLEOTIDE SEQUENCE [LARGE SCALE GENOMIC DNA]</scope>
    <source>
        <strain evidence="1 2">OK806</strain>
    </source>
</reference>
<comment type="caution">
    <text evidence="1">The sequence shown here is derived from an EMBL/GenBank/DDBJ whole genome shotgun (WGS) entry which is preliminary data.</text>
</comment>
<dbReference type="InterPro" id="IPR010869">
    <property type="entry name" value="DUF1501"/>
</dbReference>
<dbReference type="RefSeq" id="WP_097190345.1">
    <property type="nucleotide sequence ID" value="NZ_OCSU01000002.1"/>
</dbReference>
<evidence type="ECO:0000313" key="1">
    <source>
        <dbReference type="EMBL" id="SOE81745.1"/>
    </source>
</evidence>
<sequence length="336" mass="36263">MNRRQFLSMSGAAMCAPGVLVDTSHASTRKNPGKTLVIVELKGGNDGLNTVVPFADSLYRTLRPTLGLERDRLLQLDERIALHPAIEPLMPLWRDGRLAVVQGVGYAQPNLSHFRSTEIWDTASHADQYLRDGWLARALGSSLRAETIAIGSAEAGPFAKGTIEGLPMRHVAAPSFAASVDTAMRMLATADSNQDITVLRLTLNGFDTHQNQALRHAALLKELSDGFVALRRALVSLKRWDDSLIMTCSEFGRSARENQTGGTDHGSAAPHFVAGGSVRGGLYGATPALASIDGNGNLPVAIDFRRLYATVLGSWLDLDASAILRQRFEPLPLLFA</sequence>
<name>A0A7Z7N4E4_9BURK</name>
<dbReference type="AlphaFoldDB" id="A0A7Z7N4E4"/>
<dbReference type="Pfam" id="PF07394">
    <property type="entry name" value="DUF1501"/>
    <property type="match status" value="1"/>
</dbReference>
<accession>A0A7Z7N4E4</accession>
<dbReference type="PANTHER" id="PTHR43737">
    <property type="entry name" value="BLL7424 PROTEIN"/>
    <property type="match status" value="1"/>
</dbReference>
<organism evidence="1 2">
    <name type="scientific">Caballeronia arationis</name>
    <dbReference type="NCBI Taxonomy" id="1777142"/>
    <lineage>
        <taxon>Bacteria</taxon>
        <taxon>Pseudomonadati</taxon>
        <taxon>Pseudomonadota</taxon>
        <taxon>Betaproteobacteria</taxon>
        <taxon>Burkholderiales</taxon>
        <taxon>Burkholderiaceae</taxon>
        <taxon>Caballeronia</taxon>
    </lineage>
</organism>
<keyword evidence="2" id="KW-1185">Reference proteome</keyword>
<dbReference type="EMBL" id="OCSU01000002">
    <property type="protein sequence ID" value="SOE81745.1"/>
    <property type="molecule type" value="Genomic_DNA"/>
</dbReference>
<dbReference type="PANTHER" id="PTHR43737:SF1">
    <property type="entry name" value="DUF1501 DOMAIN-CONTAINING PROTEIN"/>
    <property type="match status" value="1"/>
</dbReference>
<gene>
    <name evidence="1" type="ORF">SAMN05446927_5041</name>
</gene>
<protein>
    <recommendedName>
        <fullName evidence="3">Twin-arginine translocation pathway signal sequence domain-containing protein</fullName>
    </recommendedName>
</protein>
<evidence type="ECO:0000313" key="2">
    <source>
        <dbReference type="Proteomes" id="UP000219522"/>
    </source>
</evidence>
<evidence type="ECO:0008006" key="3">
    <source>
        <dbReference type="Google" id="ProtNLM"/>
    </source>
</evidence>
<dbReference type="Proteomes" id="UP000219522">
    <property type="component" value="Unassembled WGS sequence"/>
</dbReference>
<proteinExistence type="predicted"/>